<evidence type="ECO:0008006" key="4">
    <source>
        <dbReference type="Google" id="ProtNLM"/>
    </source>
</evidence>
<evidence type="ECO:0000313" key="3">
    <source>
        <dbReference type="Proteomes" id="UP001304671"/>
    </source>
</evidence>
<proteinExistence type="predicted"/>
<gene>
    <name evidence="2" type="ORF">VB264_16905</name>
</gene>
<feature type="region of interest" description="Disordered" evidence="1">
    <location>
        <begin position="200"/>
        <end position="238"/>
    </location>
</feature>
<protein>
    <recommendedName>
        <fullName evidence="4">Replication protein</fullName>
    </recommendedName>
</protein>
<evidence type="ECO:0000313" key="2">
    <source>
        <dbReference type="EMBL" id="MEA5259482.1"/>
    </source>
</evidence>
<keyword evidence="3" id="KW-1185">Reference proteome</keyword>
<dbReference type="RefSeq" id="WP_323251140.1">
    <property type="nucleotide sequence ID" value="NZ_JAYFUL010000031.1"/>
</dbReference>
<organism evidence="2 3">
    <name type="scientific">Arcicella aquatica</name>
    <dbReference type="NCBI Taxonomy" id="217141"/>
    <lineage>
        <taxon>Bacteria</taxon>
        <taxon>Pseudomonadati</taxon>
        <taxon>Bacteroidota</taxon>
        <taxon>Cytophagia</taxon>
        <taxon>Cytophagales</taxon>
        <taxon>Flectobacillaceae</taxon>
        <taxon>Arcicella</taxon>
    </lineage>
</organism>
<comment type="caution">
    <text evidence="2">The sequence shown here is derived from an EMBL/GenBank/DDBJ whole genome shotgun (WGS) entry which is preliminary data.</text>
</comment>
<dbReference type="Proteomes" id="UP001304671">
    <property type="component" value="Unassembled WGS sequence"/>
</dbReference>
<feature type="compositionally biased region" description="Low complexity" evidence="1">
    <location>
        <begin position="214"/>
        <end position="226"/>
    </location>
</feature>
<dbReference type="EMBL" id="JAYFUL010000031">
    <property type="protein sequence ID" value="MEA5259482.1"/>
    <property type="molecule type" value="Genomic_DNA"/>
</dbReference>
<reference evidence="2 3" key="1">
    <citation type="submission" date="2023-12" db="EMBL/GenBank/DDBJ databases">
        <title>Novel species of the genus Arcicella isolated from rivers.</title>
        <authorList>
            <person name="Lu H."/>
        </authorList>
    </citation>
    <scope>NUCLEOTIDE SEQUENCE [LARGE SCALE GENOMIC DNA]</scope>
    <source>
        <strain evidence="2 3">LMG 21963</strain>
    </source>
</reference>
<name>A0ABU5QQW2_9BACT</name>
<sequence length="457" mass="53417">MRIEKTFNHQFGKVIERYHAFAREHNEQQEVTKATMLREPHLSKVKAITALYLKEFWNMMNSPIWADSDRVPVLDITRWDLANLCNCSRRAVQDHLARLSTYGIIEVEEAYTNGKNNGYKIRLNLWFLLGISEFKPIIKSHSEKPTIVLKTTDPSLLQTLPHLNNQKENLNNTDKAEDVDNLPHERHQEIGQEKQEIAQTSPLNQENNHEKNKGAAGDPGAGHPAGENIENPKSYSSDERFEAYRKGNLNKLRYAKAPVSQPKGISDVEKGLIVQNFWNFAKELFYPNKRFVTKIESEIKQVIRKDIFSDFTGQYGFDYWQIYNMRMQYWAEKKQAFDAKLDREAYFPLQYFAKEYGTAQKQGFLVVKIWERKAEKSLKEIEFERELERAKLMMIQYSSSGAVPRGQAQKIKDITQLAQYYYRKLSVKTNSEYVQKFNTFLTTSNFLKSCNSKQPQY</sequence>
<evidence type="ECO:0000256" key="1">
    <source>
        <dbReference type="SAM" id="MobiDB-lite"/>
    </source>
</evidence>
<accession>A0ABU5QQW2</accession>